<feature type="domain" description="Cardiolipin synthase N-terminal" evidence="7">
    <location>
        <begin position="27"/>
        <end position="66"/>
    </location>
</feature>
<comment type="caution">
    <text evidence="8">The sequence shown here is derived from an EMBL/GenBank/DDBJ whole genome shotgun (WGS) entry which is preliminary data.</text>
</comment>
<evidence type="ECO:0000256" key="5">
    <source>
        <dbReference type="ARBA" id="ARBA00023136"/>
    </source>
</evidence>
<sequence length="87" mass="10142">MDLVTPGNGLLIWQVSGFIIAFGYLFFWVYALIDLVKSDFRSPHDKLIWLLIILFAQPFGVFIYLSLARATKEKRKFQPNFSNRTLN</sequence>
<dbReference type="Pfam" id="PF13396">
    <property type="entry name" value="PLDc_N"/>
    <property type="match status" value="1"/>
</dbReference>
<proteinExistence type="predicted"/>
<keyword evidence="9" id="KW-1185">Reference proteome</keyword>
<evidence type="ECO:0000256" key="4">
    <source>
        <dbReference type="ARBA" id="ARBA00022989"/>
    </source>
</evidence>
<dbReference type="AlphaFoldDB" id="A0A4Y9QUU9"/>
<evidence type="ECO:0000313" key="9">
    <source>
        <dbReference type="Proteomes" id="UP000297647"/>
    </source>
</evidence>
<protein>
    <submittedName>
        <fullName evidence="8">PLDc_N domain-containing protein</fullName>
    </submittedName>
</protein>
<keyword evidence="5 6" id="KW-0472">Membrane</keyword>
<evidence type="ECO:0000256" key="1">
    <source>
        <dbReference type="ARBA" id="ARBA00004651"/>
    </source>
</evidence>
<evidence type="ECO:0000256" key="3">
    <source>
        <dbReference type="ARBA" id="ARBA00022692"/>
    </source>
</evidence>
<feature type="transmembrane region" description="Helical" evidence="6">
    <location>
        <begin position="47"/>
        <end position="67"/>
    </location>
</feature>
<accession>A0A4Y9QUU9</accession>
<gene>
    <name evidence="8" type="ORF">E4S40_06905</name>
</gene>
<dbReference type="RefSeq" id="WP_135072549.1">
    <property type="nucleotide sequence ID" value="NZ_SPSB01000002.1"/>
</dbReference>
<evidence type="ECO:0000256" key="2">
    <source>
        <dbReference type="ARBA" id="ARBA00022475"/>
    </source>
</evidence>
<evidence type="ECO:0000256" key="6">
    <source>
        <dbReference type="SAM" id="Phobius"/>
    </source>
</evidence>
<evidence type="ECO:0000259" key="7">
    <source>
        <dbReference type="Pfam" id="PF13396"/>
    </source>
</evidence>
<dbReference type="Proteomes" id="UP000297647">
    <property type="component" value="Unassembled WGS sequence"/>
</dbReference>
<keyword evidence="2" id="KW-1003">Cell membrane</keyword>
<evidence type="ECO:0000313" key="8">
    <source>
        <dbReference type="EMBL" id="TFV95947.1"/>
    </source>
</evidence>
<comment type="subcellular location">
    <subcellularLocation>
        <location evidence="1">Cell membrane</location>
        <topology evidence="1">Multi-pass membrane protein</topology>
    </subcellularLocation>
</comment>
<dbReference type="InterPro" id="IPR027379">
    <property type="entry name" value="CLS_N"/>
</dbReference>
<feature type="transmembrane region" description="Helical" evidence="6">
    <location>
        <begin position="12"/>
        <end position="35"/>
    </location>
</feature>
<dbReference type="OrthoDB" id="826720at2"/>
<dbReference type="GO" id="GO:0005886">
    <property type="term" value="C:plasma membrane"/>
    <property type="evidence" value="ECO:0007669"/>
    <property type="project" value="UniProtKB-SubCell"/>
</dbReference>
<keyword evidence="3 6" id="KW-0812">Transmembrane</keyword>
<reference evidence="8 9" key="1">
    <citation type="submission" date="2019-03" db="EMBL/GenBank/DDBJ databases">
        <title>Algoriphagus sp. nov, a new strain isolated from root system soil of mangrove plant Kandelia.</title>
        <authorList>
            <person name="Yin Q."/>
            <person name="Wang K."/>
            <person name="Song Z."/>
        </authorList>
    </citation>
    <scope>NUCLEOTIDE SEQUENCE [LARGE SCALE GENOMIC DNA]</scope>
    <source>
        <strain evidence="8 9">XY-J91</strain>
    </source>
</reference>
<organism evidence="8 9">
    <name type="scientific">Algoriphagus kandeliae</name>
    <dbReference type="NCBI Taxonomy" id="2562278"/>
    <lineage>
        <taxon>Bacteria</taxon>
        <taxon>Pseudomonadati</taxon>
        <taxon>Bacteroidota</taxon>
        <taxon>Cytophagia</taxon>
        <taxon>Cytophagales</taxon>
        <taxon>Cyclobacteriaceae</taxon>
        <taxon>Algoriphagus</taxon>
    </lineage>
</organism>
<dbReference type="EMBL" id="SPSB01000002">
    <property type="protein sequence ID" value="TFV95947.1"/>
    <property type="molecule type" value="Genomic_DNA"/>
</dbReference>
<name>A0A4Y9QUU9_9BACT</name>
<keyword evidence="4 6" id="KW-1133">Transmembrane helix</keyword>